<accession>A0A0L8FXV8</accession>
<dbReference type="EMBL" id="KQ425336">
    <property type="protein sequence ID" value="KOF69581.1"/>
    <property type="molecule type" value="Genomic_DNA"/>
</dbReference>
<evidence type="ECO:0008006" key="2">
    <source>
        <dbReference type="Google" id="ProtNLM"/>
    </source>
</evidence>
<dbReference type="OrthoDB" id="6097666at2759"/>
<protein>
    <recommendedName>
        <fullName evidence="2">VWFC domain-containing protein</fullName>
    </recommendedName>
</protein>
<gene>
    <name evidence="1" type="ORF">OCBIM_22004485mg</name>
</gene>
<sequence>MWTNPKNNCSKCECIGGITKCHPICKSPSCKNDETLFYLETDPCCPVCRKKEGK</sequence>
<name>A0A0L8FXV8_OCTBM</name>
<evidence type="ECO:0000313" key="1">
    <source>
        <dbReference type="EMBL" id="KOF69581.1"/>
    </source>
</evidence>
<dbReference type="AlphaFoldDB" id="A0A0L8FXV8"/>
<organism evidence="1">
    <name type="scientific">Octopus bimaculoides</name>
    <name type="common">California two-spotted octopus</name>
    <dbReference type="NCBI Taxonomy" id="37653"/>
    <lineage>
        <taxon>Eukaryota</taxon>
        <taxon>Metazoa</taxon>
        <taxon>Spiralia</taxon>
        <taxon>Lophotrochozoa</taxon>
        <taxon>Mollusca</taxon>
        <taxon>Cephalopoda</taxon>
        <taxon>Coleoidea</taxon>
        <taxon>Octopodiformes</taxon>
        <taxon>Octopoda</taxon>
        <taxon>Incirrata</taxon>
        <taxon>Octopodidae</taxon>
        <taxon>Octopus</taxon>
    </lineage>
</organism>
<reference evidence="1" key="1">
    <citation type="submission" date="2015-07" db="EMBL/GenBank/DDBJ databases">
        <title>MeaNS - Measles Nucleotide Surveillance Program.</title>
        <authorList>
            <person name="Tran T."/>
            <person name="Druce J."/>
        </authorList>
    </citation>
    <scope>NUCLEOTIDE SEQUENCE</scope>
    <source>
        <strain evidence="1">UCB-OBI-ISO-001</strain>
        <tissue evidence="1">Gonad</tissue>
    </source>
</reference>
<proteinExistence type="predicted"/>